<protein>
    <recommendedName>
        <fullName evidence="4">Transcription factor CBF/NF-Y/archaeal histone domain-containing protein</fullName>
    </recommendedName>
</protein>
<dbReference type="AlphaFoldDB" id="A0AA39LFB6"/>
<dbReference type="Gene3D" id="1.10.20.10">
    <property type="entry name" value="Histone, subunit A"/>
    <property type="match status" value="1"/>
</dbReference>
<feature type="region of interest" description="Disordered" evidence="3">
    <location>
        <begin position="108"/>
        <end position="170"/>
    </location>
</feature>
<evidence type="ECO:0000256" key="2">
    <source>
        <dbReference type="ARBA" id="ARBA00023242"/>
    </source>
</evidence>
<comment type="subcellular location">
    <subcellularLocation>
        <location evidence="1">Nucleus</location>
    </subcellularLocation>
</comment>
<accession>A0AA39LFB6</accession>
<proteinExistence type="predicted"/>
<dbReference type="PANTHER" id="PTHR10252">
    <property type="entry name" value="HISTONE-LIKE TRANSCRIPTION FACTOR CCAAT-RELATED"/>
    <property type="match status" value="1"/>
</dbReference>
<evidence type="ECO:0000313" key="5">
    <source>
        <dbReference type="EMBL" id="KAK0395178.1"/>
    </source>
</evidence>
<evidence type="ECO:0000256" key="3">
    <source>
        <dbReference type="SAM" id="MobiDB-lite"/>
    </source>
</evidence>
<evidence type="ECO:0000256" key="1">
    <source>
        <dbReference type="ARBA" id="ARBA00004123"/>
    </source>
</evidence>
<organism evidence="5 6">
    <name type="scientific">Steinernema hermaphroditum</name>
    <dbReference type="NCBI Taxonomy" id="289476"/>
    <lineage>
        <taxon>Eukaryota</taxon>
        <taxon>Metazoa</taxon>
        <taxon>Ecdysozoa</taxon>
        <taxon>Nematoda</taxon>
        <taxon>Chromadorea</taxon>
        <taxon>Rhabditida</taxon>
        <taxon>Tylenchina</taxon>
        <taxon>Panagrolaimomorpha</taxon>
        <taxon>Strongyloidoidea</taxon>
        <taxon>Steinernematidae</taxon>
        <taxon>Steinernema</taxon>
    </lineage>
</organism>
<dbReference type="Proteomes" id="UP001175271">
    <property type="component" value="Unassembled WGS sequence"/>
</dbReference>
<dbReference type="CDD" id="cd22929">
    <property type="entry name" value="HFD_POLE4-like"/>
    <property type="match status" value="1"/>
</dbReference>
<keyword evidence="6" id="KW-1185">Reference proteome</keyword>
<keyword evidence="2" id="KW-0539">Nucleus</keyword>
<dbReference type="InterPro" id="IPR003958">
    <property type="entry name" value="CBFA_NFYB_domain"/>
</dbReference>
<evidence type="ECO:0000313" key="6">
    <source>
        <dbReference type="Proteomes" id="UP001175271"/>
    </source>
</evidence>
<dbReference type="PANTHER" id="PTHR10252:SF79">
    <property type="entry name" value="DNA POLYMERASE EPSILON SUBUNIT 4"/>
    <property type="match status" value="1"/>
</dbReference>
<dbReference type="InterPro" id="IPR009072">
    <property type="entry name" value="Histone-fold"/>
</dbReference>
<comment type="caution">
    <text evidence="5">The sequence shown here is derived from an EMBL/GenBank/DDBJ whole genome shotgun (WGS) entry which is preliminary data.</text>
</comment>
<evidence type="ECO:0000259" key="4">
    <source>
        <dbReference type="Pfam" id="PF00808"/>
    </source>
</evidence>
<dbReference type="GO" id="GO:0046982">
    <property type="term" value="F:protein heterodimerization activity"/>
    <property type="evidence" value="ECO:0007669"/>
    <property type="project" value="InterPro"/>
</dbReference>
<feature type="compositionally biased region" description="Basic and acidic residues" evidence="3">
    <location>
        <begin position="108"/>
        <end position="119"/>
    </location>
</feature>
<dbReference type="EMBL" id="JAUCMV010000005">
    <property type="protein sequence ID" value="KAK0395178.1"/>
    <property type="molecule type" value="Genomic_DNA"/>
</dbReference>
<feature type="compositionally biased region" description="Acidic residues" evidence="3">
    <location>
        <begin position="120"/>
        <end position="148"/>
    </location>
</feature>
<name>A0AA39LFB6_9BILA</name>
<gene>
    <name evidence="5" type="ORF">QR680_001157</name>
</gene>
<dbReference type="Pfam" id="PF00808">
    <property type="entry name" value="CBFD_NFYB_HMF"/>
    <property type="match status" value="1"/>
</dbReference>
<dbReference type="GO" id="GO:0008622">
    <property type="term" value="C:epsilon DNA polymerase complex"/>
    <property type="evidence" value="ECO:0007669"/>
    <property type="project" value="TreeGrafter"/>
</dbReference>
<sequence>MPNTESNFEINLPVGRVKKISRLIPNARMMSAESIDILAFAAEQFVKLLVQESVEQAGRRKTVMAKDIDASIMSDHRFKILDGALDGWPDFESTSHAQRNTLRNAFQRTEKNSEDPHEEANDEDEGVEVLLDEDEENKAPGEEPEDEAVMGSVHEHISNSENSDDNMDED</sequence>
<feature type="domain" description="Transcription factor CBF/NF-Y/archaeal histone" evidence="4">
    <location>
        <begin position="11"/>
        <end position="70"/>
    </location>
</feature>
<dbReference type="GO" id="GO:0006261">
    <property type="term" value="P:DNA-templated DNA replication"/>
    <property type="evidence" value="ECO:0007669"/>
    <property type="project" value="TreeGrafter"/>
</dbReference>
<dbReference type="InterPro" id="IPR050568">
    <property type="entry name" value="Transcr_DNA_Rep_Reg"/>
</dbReference>
<reference evidence="5" key="1">
    <citation type="submission" date="2023-06" db="EMBL/GenBank/DDBJ databases">
        <title>Genomic analysis of the entomopathogenic nematode Steinernema hermaphroditum.</title>
        <authorList>
            <person name="Schwarz E.M."/>
            <person name="Heppert J.K."/>
            <person name="Baniya A."/>
            <person name="Schwartz H.T."/>
            <person name="Tan C.-H."/>
            <person name="Antoshechkin I."/>
            <person name="Sternberg P.W."/>
            <person name="Goodrich-Blair H."/>
            <person name="Dillman A.R."/>
        </authorList>
    </citation>
    <scope>NUCLEOTIDE SEQUENCE</scope>
    <source>
        <strain evidence="5">PS9179</strain>
        <tissue evidence="5">Whole animal</tissue>
    </source>
</reference>
<dbReference type="SUPFAM" id="SSF47113">
    <property type="entry name" value="Histone-fold"/>
    <property type="match status" value="1"/>
</dbReference>